<evidence type="ECO:0000313" key="3">
    <source>
        <dbReference type="EMBL" id="QHB99297.1"/>
    </source>
</evidence>
<dbReference type="GO" id="GO:0016705">
    <property type="term" value="F:oxidoreductase activity, acting on paired donors, with incorporation or reduction of molecular oxygen"/>
    <property type="evidence" value="ECO:0007669"/>
    <property type="project" value="InterPro"/>
</dbReference>
<dbReference type="SUPFAM" id="SSF51679">
    <property type="entry name" value="Bacterial luciferase-like"/>
    <property type="match status" value="1"/>
</dbReference>
<dbReference type="PANTHER" id="PTHR43244:SF1">
    <property type="entry name" value="5,10-METHYLENETETRAHYDROMETHANOPTERIN REDUCTASE"/>
    <property type="match status" value="1"/>
</dbReference>
<evidence type="ECO:0000259" key="2">
    <source>
        <dbReference type="Pfam" id="PF00296"/>
    </source>
</evidence>
<dbReference type="EMBL" id="CP047156">
    <property type="protein sequence ID" value="QHB99297.1"/>
    <property type="molecule type" value="Genomic_DNA"/>
</dbReference>
<dbReference type="InParanoid" id="A0A7L4YJR3"/>
<proteinExistence type="predicted"/>
<dbReference type="Pfam" id="PF00296">
    <property type="entry name" value="Bac_luciferase"/>
    <property type="match status" value="1"/>
</dbReference>
<dbReference type="Proteomes" id="UP000463857">
    <property type="component" value="Chromosome"/>
</dbReference>
<gene>
    <name evidence="3" type="ORF">EK0264_02650</name>
</gene>
<reference evidence="3 4" key="1">
    <citation type="journal article" date="2018" name="Int. J. Syst. Evol. Microbiol.">
        <title>Epidermidibacterium keratini gen. nov., sp. nov., a member of the family Sporichthyaceae, isolated from keratin epidermis.</title>
        <authorList>
            <person name="Lee D.G."/>
            <person name="Trujillo M.E."/>
            <person name="Kang S."/>
            <person name="Nam J.J."/>
            <person name="Kim Y.J."/>
        </authorList>
    </citation>
    <scope>NUCLEOTIDE SEQUENCE [LARGE SCALE GENOMIC DNA]</scope>
    <source>
        <strain evidence="3 4">EPI-7</strain>
    </source>
</reference>
<dbReference type="OrthoDB" id="9775082at2"/>
<dbReference type="RefSeq" id="WP_159542631.1">
    <property type="nucleotide sequence ID" value="NZ_CP047156.1"/>
</dbReference>
<sequence>MPDYGRDLKFGWFAEPNVGQHRELIAAAKVADRNGLDLIGIQDHAYNPDHLENWTLLSAIALATQRLHVFPDVANLPLRPPVMLAKAAATLDVLTDGRVEIGLGAGAFPQGIAAMDGPRRDGKPTVREVEESIDVMREFWSGERSVRYRGKYHSLDGTHPGPPPAHDIGIWLGVLGPRMLNLLGRKGDGWLPSLNFVPPEKLLVAHELIDAGGAEAGRNPAQIERIYNVWGPYSTDQWIELLTGITLEYGMNGYVFGVPPVEDELRRITDEIAPAVREAVAAERARRSSK</sequence>
<evidence type="ECO:0000313" key="4">
    <source>
        <dbReference type="Proteomes" id="UP000463857"/>
    </source>
</evidence>
<keyword evidence="4" id="KW-1185">Reference proteome</keyword>
<accession>A0A7L4YJR3</accession>
<dbReference type="PANTHER" id="PTHR43244">
    <property type="match status" value="1"/>
</dbReference>
<dbReference type="Gene3D" id="3.20.20.30">
    <property type="entry name" value="Luciferase-like domain"/>
    <property type="match status" value="1"/>
</dbReference>
<dbReference type="KEGG" id="eke:EK0264_02650"/>
<dbReference type="InterPro" id="IPR011251">
    <property type="entry name" value="Luciferase-like_dom"/>
</dbReference>
<dbReference type="InterPro" id="IPR036661">
    <property type="entry name" value="Luciferase-like_sf"/>
</dbReference>
<keyword evidence="1" id="KW-0560">Oxidoreductase</keyword>
<feature type="domain" description="Luciferase-like" evidence="2">
    <location>
        <begin position="10"/>
        <end position="227"/>
    </location>
</feature>
<name>A0A7L4YJR3_9ACTN</name>
<dbReference type="InterPro" id="IPR050564">
    <property type="entry name" value="F420-G6PD/mer"/>
</dbReference>
<evidence type="ECO:0000256" key="1">
    <source>
        <dbReference type="ARBA" id="ARBA00023002"/>
    </source>
</evidence>
<dbReference type="AlphaFoldDB" id="A0A7L4YJR3"/>
<organism evidence="3 4">
    <name type="scientific">Epidermidibacterium keratini</name>
    <dbReference type="NCBI Taxonomy" id="1891644"/>
    <lineage>
        <taxon>Bacteria</taxon>
        <taxon>Bacillati</taxon>
        <taxon>Actinomycetota</taxon>
        <taxon>Actinomycetes</taxon>
        <taxon>Sporichthyales</taxon>
        <taxon>Sporichthyaceae</taxon>
        <taxon>Epidermidibacterium</taxon>
    </lineage>
</organism>
<dbReference type="CDD" id="cd01097">
    <property type="entry name" value="Tetrahydromethanopterin_reductase"/>
    <property type="match status" value="1"/>
</dbReference>
<protein>
    <submittedName>
        <fullName evidence="3">LLM class flavin-dependent oxidoreductase</fullName>
    </submittedName>
</protein>